<feature type="compositionally biased region" description="Basic and acidic residues" evidence="3">
    <location>
        <begin position="45"/>
        <end position="63"/>
    </location>
</feature>
<dbReference type="Proteomes" id="UP000789342">
    <property type="component" value="Unassembled WGS sequence"/>
</dbReference>
<organism evidence="5 6">
    <name type="scientific">Acaulospora morrowiae</name>
    <dbReference type="NCBI Taxonomy" id="94023"/>
    <lineage>
        <taxon>Eukaryota</taxon>
        <taxon>Fungi</taxon>
        <taxon>Fungi incertae sedis</taxon>
        <taxon>Mucoromycota</taxon>
        <taxon>Glomeromycotina</taxon>
        <taxon>Glomeromycetes</taxon>
        <taxon>Diversisporales</taxon>
        <taxon>Acaulosporaceae</taxon>
        <taxon>Acaulospora</taxon>
    </lineage>
</organism>
<dbReference type="EMBL" id="CAJVPV010000214">
    <property type="protein sequence ID" value="CAG8446943.1"/>
    <property type="molecule type" value="Genomic_DNA"/>
</dbReference>
<proteinExistence type="predicted"/>
<evidence type="ECO:0000313" key="6">
    <source>
        <dbReference type="Proteomes" id="UP000789342"/>
    </source>
</evidence>
<dbReference type="OrthoDB" id="427886at2759"/>
<evidence type="ECO:0000313" key="5">
    <source>
        <dbReference type="EMBL" id="CAG8446943.1"/>
    </source>
</evidence>
<gene>
    <name evidence="5" type="ORF">AMORRO_LOCUS671</name>
</gene>
<feature type="compositionally biased region" description="Basic and acidic residues" evidence="3">
    <location>
        <begin position="72"/>
        <end position="81"/>
    </location>
</feature>
<dbReference type="GO" id="GO:0003723">
    <property type="term" value="F:RNA binding"/>
    <property type="evidence" value="ECO:0007669"/>
    <property type="project" value="TreeGrafter"/>
</dbReference>
<dbReference type="GO" id="GO:0005730">
    <property type="term" value="C:nucleolus"/>
    <property type="evidence" value="ECO:0007669"/>
    <property type="project" value="UniProtKB-SubCell"/>
</dbReference>
<keyword evidence="6" id="KW-1185">Reference proteome</keyword>
<keyword evidence="2" id="KW-0539">Nucleus</keyword>
<evidence type="ECO:0000256" key="3">
    <source>
        <dbReference type="SAM" id="MobiDB-lite"/>
    </source>
</evidence>
<dbReference type="PANTHER" id="PTHR21686:SF12">
    <property type="entry name" value="DEOXYNUCLEOTIDYLTRANSFERASE TERMINAL-INTERACTING PROTEIN 2"/>
    <property type="match status" value="1"/>
</dbReference>
<name>A0A9N8YT18_9GLOM</name>
<sequence>MQTRSKTRALDKVTVLTTTDDLSKKVTRRKKNTTVETPKVVVDTTRTDGEGRTSIEKENEINENKAVNDNNDNLKHDNHEGPVTENLLKHTEIDGHDEDDLEILLKKAEESLRTENRILRFPELNAGFRVDDQLYIKTNLDGISSLQYEEVAVSDFSKENSVEKKTSEKLEKTPSKLSKKEKRKLREATAGPGWFDMPKPELTPEVKRDLQVIKLRDVLDPKRFYKKDSSKTIPKYFQVGTIIEGPTEFYSSRLPRKERKQTIVDELMADDQAKKYYKRKFLEIQEVKQSGRKKHNNKLRKKRRRD</sequence>
<protein>
    <submittedName>
        <fullName evidence="5">16822_t:CDS:1</fullName>
    </submittedName>
</protein>
<feature type="domain" description="Fcf2 pre-rRNA processing C-terminal" evidence="4">
    <location>
        <begin position="187"/>
        <end position="280"/>
    </location>
</feature>
<dbReference type="Pfam" id="PF08698">
    <property type="entry name" value="Fcf2"/>
    <property type="match status" value="1"/>
</dbReference>
<feature type="compositionally biased region" description="Basic and acidic residues" evidence="3">
    <location>
        <begin position="159"/>
        <end position="174"/>
    </location>
</feature>
<evidence type="ECO:0000256" key="2">
    <source>
        <dbReference type="ARBA" id="ARBA00023242"/>
    </source>
</evidence>
<feature type="region of interest" description="Disordered" evidence="3">
    <location>
        <begin position="159"/>
        <end position="198"/>
    </location>
</feature>
<evidence type="ECO:0000259" key="4">
    <source>
        <dbReference type="Pfam" id="PF08698"/>
    </source>
</evidence>
<dbReference type="InterPro" id="IPR014810">
    <property type="entry name" value="Fcf2_C"/>
</dbReference>
<dbReference type="PANTHER" id="PTHR21686">
    <property type="entry name" value="DEOXYNUCLEOTIDYLTRANSFERASE TERMINAL-INTERACTING PROTEIN 2"/>
    <property type="match status" value="1"/>
</dbReference>
<comment type="caution">
    <text evidence="5">The sequence shown here is derived from an EMBL/GenBank/DDBJ whole genome shotgun (WGS) entry which is preliminary data.</text>
</comment>
<reference evidence="5" key="1">
    <citation type="submission" date="2021-06" db="EMBL/GenBank/DDBJ databases">
        <authorList>
            <person name="Kallberg Y."/>
            <person name="Tangrot J."/>
            <person name="Rosling A."/>
        </authorList>
    </citation>
    <scope>NUCLEOTIDE SEQUENCE</scope>
    <source>
        <strain evidence="5">CL551</strain>
    </source>
</reference>
<feature type="compositionally biased region" description="Basic residues" evidence="3">
    <location>
        <begin position="290"/>
        <end position="306"/>
    </location>
</feature>
<dbReference type="AlphaFoldDB" id="A0A9N8YT18"/>
<evidence type="ECO:0000256" key="1">
    <source>
        <dbReference type="ARBA" id="ARBA00004604"/>
    </source>
</evidence>
<dbReference type="GO" id="GO:0006396">
    <property type="term" value="P:RNA processing"/>
    <property type="evidence" value="ECO:0007669"/>
    <property type="project" value="TreeGrafter"/>
</dbReference>
<feature type="region of interest" description="Disordered" evidence="3">
    <location>
        <begin position="287"/>
        <end position="306"/>
    </location>
</feature>
<accession>A0A9N8YT18</accession>
<comment type="subcellular location">
    <subcellularLocation>
        <location evidence="1">Nucleus</location>
        <location evidence="1">Nucleolus</location>
    </subcellularLocation>
</comment>
<dbReference type="InterPro" id="IPR039883">
    <property type="entry name" value="Fcf2/DNTTIP2"/>
</dbReference>
<feature type="region of interest" description="Disordered" evidence="3">
    <location>
        <begin position="44"/>
        <end position="81"/>
    </location>
</feature>